<protein>
    <submittedName>
        <fullName evidence="1">Uncharacterized protein</fullName>
    </submittedName>
</protein>
<proteinExistence type="predicted"/>
<keyword evidence="2" id="KW-1185">Reference proteome</keyword>
<evidence type="ECO:0000313" key="2">
    <source>
        <dbReference type="Proteomes" id="UP000032360"/>
    </source>
</evidence>
<accession>A0A0D8HKD6</accession>
<gene>
    <name evidence="1" type="ORF">AXFE_08820</name>
</gene>
<dbReference type="Proteomes" id="UP000032360">
    <property type="component" value="Unassembled WGS sequence"/>
</dbReference>
<dbReference type="EMBL" id="JXYS01000022">
    <property type="protein sequence ID" value="KJF18232.1"/>
    <property type="molecule type" value="Genomic_DNA"/>
</dbReference>
<organism evidence="1 2">
    <name type="scientific">Acidithrix ferrooxidans</name>
    <dbReference type="NCBI Taxonomy" id="1280514"/>
    <lineage>
        <taxon>Bacteria</taxon>
        <taxon>Bacillati</taxon>
        <taxon>Actinomycetota</taxon>
        <taxon>Acidimicrobiia</taxon>
        <taxon>Acidimicrobiales</taxon>
        <taxon>Acidimicrobiaceae</taxon>
        <taxon>Acidithrix</taxon>
    </lineage>
</organism>
<dbReference type="AlphaFoldDB" id="A0A0D8HKD6"/>
<name>A0A0D8HKD6_9ACTN</name>
<evidence type="ECO:0000313" key="1">
    <source>
        <dbReference type="EMBL" id="KJF18232.1"/>
    </source>
</evidence>
<comment type="caution">
    <text evidence="1">The sequence shown here is derived from an EMBL/GenBank/DDBJ whole genome shotgun (WGS) entry which is preliminary data.</text>
</comment>
<reference evidence="1 2" key="1">
    <citation type="submission" date="2015-01" db="EMBL/GenBank/DDBJ databases">
        <title>Draft genome of the acidophilic iron oxidizer Acidithrix ferrooxidans strain Py-F3.</title>
        <authorList>
            <person name="Poehlein A."/>
            <person name="Eisen S."/>
            <person name="Schloemann M."/>
            <person name="Johnson B.D."/>
            <person name="Daniel R."/>
            <person name="Muehling M."/>
        </authorList>
    </citation>
    <scope>NUCLEOTIDE SEQUENCE [LARGE SCALE GENOMIC DNA]</scope>
    <source>
        <strain evidence="1 2">Py-F3</strain>
    </source>
</reference>
<sequence length="49" mass="5533">MNEVHAHASKGVVTFHKSHNYQHTKLTSPVQIRNSVRLLELKAVILSRG</sequence>